<comment type="caution">
    <text evidence="4">The sequence shown here is derived from an EMBL/GenBank/DDBJ whole genome shotgun (WGS) entry which is preliminary data.</text>
</comment>
<keyword evidence="1 4" id="KW-0378">Hydrolase</keyword>
<accession>A0ABW0T8H5</accession>
<dbReference type="PANTHER" id="PTHR12304:SF4">
    <property type="entry name" value="URIDINE NUCLEOSIDASE"/>
    <property type="match status" value="1"/>
</dbReference>
<dbReference type="Gene3D" id="3.90.245.10">
    <property type="entry name" value="Ribonucleoside hydrolase-like"/>
    <property type="match status" value="1"/>
</dbReference>
<evidence type="ECO:0000256" key="2">
    <source>
        <dbReference type="ARBA" id="ARBA00023295"/>
    </source>
</evidence>
<keyword evidence="5" id="KW-1185">Reference proteome</keyword>
<dbReference type="Pfam" id="PF01156">
    <property type="entry name" value="IU_nuc_hydro"/>
    <property type="match status" value="1"/>
</dbReference>
<dbReference type="RefSeq" id="WP_223021568.1">
    <property type="nucleotide sequence ID" value="NZ_JBHSNB010000002.1"/>
</dbReference>
<dbReference type="PANTHER" id="PTHR12304">
    <property type="entry name" value="INOSINE-URIDINE PREFERRING NUCLEOSIDE HYDROLASE"/>
    <property type="match status" value="1"/>
</dbReference>
<proteinExistence type="predicted"/>
<organism evidence="4 5">
    <name type="scientific">Nitratireductor kimnyeongensis</name>
    <dbReference type="NCBI Taxonomy" id="430679"/>
    <lineage>
        <taxon>Bacteria</taxon>
        <taxon>Pseudomonadati</taxon>
        <taxon>Pseudomonadota</taxon>
        <taxon>Alphaproteobacteria</taxon>
        <taxon>Hyphomicrobiales</taxon>
        <taxon>Phyllobacteriaceae</taxon>
        <taxon>Nitratireductor</taxon>
    </lineage>
</organism>
<evidence type="ECO:0000256" key="1">
    <source>
        <dbReference type="ARBA" id="ARBA00022801"/>
    </source>
</evidence>
<evidence type="ECO:0000259" key="3">
    <source>
        <dbReference type="Pfam" id="PF01156"/>
    </source>
</evidence>
<dbReference type="Proteomes" id="UP001596107">
    <property type="component" value="Unassembled WGS sequence"/>
</dbReference>
<dbReference type="EMBL" id="JBHSNB010000002">
    <property type="protein sequence ID" value="MFC5585088.1"/>
    <property type="molecule type" value="Genomic_DNA"/>
</dbReference>
<dbReference type="SUPFAM" id="SSF53590">
    <property type="entry name" value="Nucleoside hydrolase"/>
    <property type="match status" value="1"/>
</dbReference>
<feature type="domain" description="Inosine/uridine-preferring nucleoside hydrolase" evidence="3">
    <location>
        <begin position="2"/>
        <end position="291"/>
    </location>
</feature>
<gene>
    <name evidence="4" type="ORF">ACFPOD_08195</name>
</gene>
<reference evidence="5" key="1">
    <citation type="journal article" date="2019" name="Int. J. Syst. Evol. Microbiol.">
        <title>The Global Catalogue of Microorganisms (GCM) 10K type strain sequencing project: providing services to taxonomists for standard genome sequencing and annotation.</title>
        <authorList>
            <consortium name="The Broad Institute Genomics Platform"/>
            <consortium name="The Broad Institute Genome Sequencing Center for Infectious Disease"/>
            <person name="Wu L."/>
            <person name="Ma J."/>
        </authorList>
    </citation>
    <scope>NUCLEOTIDE SEQUENCE [LARGE SCALE GENOMIC DNA]</scope>
    <source>
        <strain evidence="5">JCM 3366</strain>
    </source>
</reference>
<evidence type="ECO:0000313" key="4">
    <source>
        <dbReference type="EMBL" id="MFC5585088.1"/>
    </source>
</evidence>
<protein>
    <submittedName>
        <fullName evidence="4">Nucleoside hydrolase</fullName>
    </submittedName>
</protein>
<keyword evidence="2" id="KW-0326">Glycosidase</keyword>
<sequence>MVWIDTDMGFDDILAVMMVAASSKPIAGVSLVFGNAPMDAVRANAAGAASLLGWRFRIHTGAERAILGGVETPAHVLGPTGIPTRERSLPEADALPRTDALAALTAWLEGLDAPGEILALGPLTNIAILSLARPDLISKIASVTWMGGGATRGNHTASAEFNAFADPEAVAIVLASGVTLRVADLDLCRQVLVGPEDVDTVRAVGTSKAEILADLLGAYVDIALNSGRNAMALYDPTAAAAFVAPDAFTFQEAEVTMELAGTHTRGRTIVDQSPRAKPNALWGMRADARRVRALVLDALVEAARA</sequence>
<evidence type="ECO:0000313" key="5">
    <source>
        <dbReference type="Proteomes" id="UP001596107"/>
    </source>
</evidence>
<dbReference type="InterPro" id="IPR001910">
    <property type="entry name" value="Inosine/uridine_hydrolase_dom"/>
</dbReference>
<dbReference type="InterPro" id="IPR036452">
    <property type="entry name" value="Ribo_hydro-like"/>
</dbReference>
<name>A0ABW0T8H5_9HYPH</name>
<dbReference type="GO" id="GO:0016787">
    <property type="term" value="F:hydrolase activity"/>
    <property type="evidence" value="ECO:0007669"/>
    <property type="project" value="UniProtKB-KW"/>
</dbReference>
<dbReference type="InterPro" id="IPR023186">
    <property type="entry name" value="IUNH"/>
</dbReference>